<dbReference type="PANTHER" id="PTHR45907:SF16">
    <property type="entry name" value="SERPENTINE RECEPTOR, CLASS J"/>
    <property type="match status" value="1"/>
</dbReference>
<dbReference type="Proteomes" id="UP000005239">
    <property type="component" value="Unassembled WGS sequence"/>
</dbReference>
<dbReference type="SUPFAM" id="SSF81321">
    <property type="entry name" value="Family A G protein-coupled receptor-like"/>
    <property type="match status" value="1"/>
</dbReference>
<accession>A0A2A6CWY1</accession>
<name>A0A2A6CWY1_PRIPA</name>
<keyword evidence="2" id="KW-1185">Reference proteome</keyword>
<dbReference type="PANTHER" id="PTHR45907">
    <property type="entry name" value="SERPENTINE RECEPTOR, CLASS J"/>
    <property type="match status" value="1"/>
</dbReference>
<dbReference type="InterPro" id="IPR019423">
    <property type="entry name" value="7TM_GPCR_serpentine_rcpt_Srj"/>
</dbReference>
<reference evidence="2" key="1">
    <citation type="journal article" date="2008" name="Nat. Genet.">
        <title>The Pristionchus pacificus genome provides a unique perspective on nematode lifestyle and parasitism.</title>
        <authorList>
            <person name="Dieterich C."/>
            <person name="Clifton S.W."/>
            <person name="Schuster L.N."/>
            <person name="Chinwalla A."/>
            <person name="Delehaunty K."/>
            <person name="Dinkelacker I."/>
            <person name="Fulton L."/>
            <person name="Fulton R."/>
            <person name="Godfrey J."/>
            <person name="Minx P."/>
            <person name="Mitreva M."/>
            <person name="Roeseler W."/>
            <person name="Tian H."/>
            <person name="Witte H."/>
            <person name="Yang S.P."/>
            <person name="Wilson R.K."/>
            <person name="Sommer R.J."/>
        </authorList>
    </citation>
    <scope>NUCLEOTIDE SEQUENCE [LARGE SCALE GENOMIC DNA]</scope>
    <source>
        <strain evidence="2">PS312</strain>
    </source>
</reference>
<organism evidence="1 2">
    <name type="scientific">Pristionchus pacificus</name>
    <name type="common">Parasitic nematode worm</name>
    <dbReference type="NCBI Taxonomy" id="54126"/>
    <lineage>
        <taxon>Eukaryota</taxon>
        <taxon>Metazoa</taxon>
        <taxon>Ecdysozoa</taxon>
        <taxon>Nematoda</taxon>
        <taxon>Chromadorea</taxon>
        <taxon>Rhabditida</taxon>
        <taxon>Rhabditina</taxon>
        <taxon>Diplogasteromorpha</taxon>
        <taxon>Diplogasteroidea</taxon>
        <taxon>Neodiplogasteridae</taxon>
        <taxon>Pristionchus</taxon>
    </lineage>
</organism>
<dbReference type="Gene3D" id="1.20.1070.10">
    <property type="entry name" value="Rhodopsin 7-helix transmembrane proteins"/>
    <property type="match status" value="1"/>
</dbReference>
<protein>
    <submittedName>
        <fullName evidence="1">Str-165 protein</fullName>
    </submittedName>
</protein>
<accession>A0A8R1YNP3</accession>
<evidence type="ECO:0000313" key="2">
    <source>
        <dbReference type="Proteomes" id="UP000005239"/>
    </source>
</evidence>
<proteinExistence type="predicted"/>
<dbReference type="InterPro" id="IPR019428">
    <property type="entry name" value="7TM_GPCR_serpentine_rcpt_Str"/>
</dbReference>
<reference evidence="1" key="2">
    <citation type="submission" date="2022-06" db="UniProtKB">
        <authorList>
            <consortium name="EnsemblMetazoa"/>
        </authorList>
    </citation>
    <scope>IDENTIFICATION</scope>
    <source>
        <strain evidence="1">PS312</strain>
    </source>
</reference>
<sequence>MSRATDAIESCNIVIRKITVTGFCLNALLLFLIITYSRPTLGNYRYLLKLFACNDLFLITMHAIVRPASFSTGSALGLFSHTFPDSKYPIYIICSCFTIPFTLMNINFLHRYWSVKRPAKVCRFSNWRFCAALALYPLSYIAAWMTFSLTVADDPVGRAIIEPAYLQFTGERRMSKGWLLICIQDRNGDWNTETLVLTIIEFTLHMVNVVTAAVLCTLTLIELRSAKFFSPRFRILQIKVLRALLAQSLVPVIFVLIPYVLAIILRFRPNKSAEGHFDYWCPLASSFPAWDALVLLILMRDYRRGLKDMLRKVAQYMLMPVEAAEYSVR</sequence>
<dbReference type="EnsemblMetazoa" id="PPA30111.1">
    <property type="protein sequence ID" value="PPA30111.1"/>
    <property type="gene ID" value="WBGene00202979"/>
</dbReference>
<dbReference type="AlphaFoldDB" id="A0A2A6CWY1"/>
<dbReference type="OrthoDB" id="5817768at2759"/>
<gene>
    <name evidence="1" type="primary">WBGene00202979</name>
</gene>
<evidence type="ECO:0000313" key="1">
    <source>
        <dbReference type="EnsemblMetazoa" id="PPA30111.1"/>
    </source>
</evidence>
<dbReference type="Pfam" id="PF10326">
    <property type="entry name" value="7TM_GPCR_Str"/>
    <property type="match status" value="1"/>
</dbReference>